<keyword evidence="2" id="KW-1185">Reference proteome</keyword>
<accession>A0A0B7GRY9</accession>
<evidence type="ECO:0000313" key="1">
    <source>
        <dbReference type="EMBL" id="CEM61374.1"/>
    </source>
</evidence>
<gene>
    <name evidence="1" type="ORF">TPHV1_180039</name>
</gene>
<protein>
    <submittedName>
        <fullName evidence="1">Uncharacterized protein</fullName>
    </submittedName>
</protein>
<evidence type="ECO:0000313" key="2">
    <source>
        <dbReference type="Proteomes" id="UP000042527"/>
    </source>
</evidence>
<sequence length="256" mass="30485">MKIVSRYKEFYYSLKNYKNTDKEIMKTILFEQDNKIRNFLYKHLYKNKIPALHAFSLSELLFYFDNIEKILLITSKENLNQYVLHIHDIAHIQVKKLMTLPYSFSDQLFKLEEIHTIDLSADTADLTSHEKIKIENLKKILAAVQNEHHQKKDTSESVAEKKLPYPTLSTKSFTYIEDFSKCLKGNMKKILAVLLDNPQGINGHQINNRIFNNDKTKERQILYTSIHRLREKLKNFRHGNYTIIYFDKKYYLISLK</sequence>
<dbReference type="AlphaFoldDB" id="A0A0B7GRY9"/>
<dbReference type="RefSeq" id="WP_002696431.1">
    <property type="nucleotide sequence ID" value="NZ_CP031394.1"/>
</dbReference>
<reference evidence="2" key="1">
    <citation type="submission" date="2015-01" db="EMBL/GenBank/DDBJ databases">
        <authorList>
            <person name="Manzoor Shahid"/>
            <person name="Zubair Saima"/>
        </authorList>
    </citation>
    <scope>NUCLEOTIDE SEQUENCE [LARGE SCALE GENOMIC DNA]</scope>
    <source>
        <strain evidence="2">V1</strain>
    </source>
</reference>
<organism evidence="1 2">
    <name type="scientific">Treponema phagedenis</name>
    <dbReference type="NCBI Taxonomy" id="162"/>
    <lineage>
        <taxon>Bacteria</taxon>
        <taxon>Pseudomonadati</taxon>
        <taxon>Spirochaetota</taxon>
        <taxon>Spirochaetia</taxon>
        <taxon>Spirochaetales</taxon>
        <taxon>Treponemataceae</taxon>
        <taxon>Treponema</taxon>
    </lineage>
</organism>
<dbReference type="Proteomes" id="UP000042527">
    <property type="component" value="Unassembled WGS sequence"/>
</dbReference>
<proteinExistence type="predicted"/>
<dbReference type="EMBL" id="CDNC01000010">
    <property type="protein sequence ID" value="CEM61374.1"/>
    <property type="molecule type" value="Genomic_DNA"/>
</dbReference>
<name>A0A0B7GRY9_TREPH</name>